<evidence type="ECO:0000259" key="5">
    <source>
        <dbReference type="Pfam" id="PF03936"/>
    </source>
</evidence>
<comment type="cofactor">
    <cofactor evidence="1">
        <name>Mg(2+)</name>
        <dbReference type="ChEBI" id="CHEBI:18420"/>
    </cofactor>
</comment>
<sequence length="297" mass="32169">MAPLLTRRTLCKATTIISIIDDVYDAYGTYEELELLTEAIERHEYIMSQLITCRRGVTNAPPAFSAPTASAVSAPLIREPTSLTEATPRASQVPASSVSSVSVQPLSARRPHQRRCHPEPSDHTSFTSTIEAKKNTRQPNRMLKPVHNIRRSNKLIKIAYDSRHRGVATSQQHSSIATCCSFVLDQKLGHRHGKVVRGTGKVQLRETGASSSRSTTAQVIALTKEVETLKATIAAQGDKIAAQGDKIAAEGKKIAALGEKISMILRALQMSGLQIPMPAPNLAPPSTSQPLRPADTQ</sequence>
<protein>
    <recommendedName>
        <fullName evidence="5">Terpene synthase metal-binding domain-containing protein</fullName>
    </recommendedName>
</protein>
<dbReference type="AlphaFoldDB" id="A0A498I6F6"/>
<dbReference type="Pfam" id="PF03936">
    <property type="entry name" value="Terpene_synth_C"/>
    <property type="match status" value="1"/>
</dbReference>
<evidence type="ECO:0000256" key="4">
    <source>
        <dbReference type="SAM" id="MobiDB-lite"/>
    </source>
</evidence>
<dbReference type="GO" id="GO:0000287">
    <property type="term" value="F:magnesium ion binding"/>
    <property type="evidence" value="ECO:0007669"/>
    <property type="project" value="InterPro"/>
</dbReference>
<dbReference type="SUPFAM" id="SSF48576">
    <property type="entry name" value="Terpenoid synthases"/>
    <property type="match status" value="1"/>
</dbReference>
<dbReference type="InterPro" id="IPR050148">
    <property type="entry name" value="Terpene_synthase-like"/>
</dbReference>
<evidence type="ECO:0000256" key="1">
    <source>
        <dbReference type="ARBA" id="ARBA00001946"/>
    </source>
</evidence>
<dbReference type="InterPro" id="IPR005630">
    <property type="entry name" value="Terpene_synthase_metal-bd"/>
</dbReference>
<gene>
    <name evidence="6" type="ORF">DVH24_039773</name>
</gene>
<evidence type="ECO:0000256" key="3">
    <source>
        <dbReference type="ARBA" id="ARBA00023239"/>
    </source>
</evidence>
<feature type="region of interest" description="Disordered" evidence="4">
    <location>
        <begin position="84"/>
        <end position="138"/>
    </location>
</feature>
<dbReference type="GO" id="GO:0010333">
    <property type="term" value="F:terpene synthase activity"/>
    <property type="evidence" value="ECO:0007669"/>
    <property type="project" value="InterPro"/>
</dbReference>
<feature type="compositionally biased region" description="Low complexity" evidence="4">
    <location>
        <begin position="90"/>
        <end position="105"/>
    </location>
</feature>
<feature type="compositionally biased region" description="Polar residues" evidence="4">
    <location>
        <begin position="284"/>
        <end position="297"/>
    </location>
</feature>
<dbReference type="Gene3D" id="1.10.600.10">
    <property type="entry name" value="Farnesyl Diphosphate Synthase"/>
    <property type="match status" value="1"/>
</dbReference>
<dbReference type="InterPro" id="IPR008949">
    <property type="entry name" value="Isoprenoid_synthase_dom_sf"/>
</dbReference>
<comment type="caution">
    <text evidence="6">The sequence shown here is derived from an EMBL/GenBank/DDBJ whole genome shotgun (WGS) entry which is preliminary data.</text>
</comment>
<evidence type="ECO:0000313" key="7">
    <source>
        <dbReference type="Proteomes" id="UP000290289"/>
    </source>
</evidence>
<keyword evidence="7" id="KW-1185">Reference proteome</keyword>
<accession>A0A498I6F6</accession>
<proteinExistence type="predicted"/>
<keyword evidence="3" id="KW-0456">Lyase</keyword>
<evidence type="ECO:0000256" key="2">
    <source>
        <dbReference type="ARBA" id="ARBA00022723"/>
    </source>
</evidence>
<name>A0A498I6F6_MALDO</name>
<evidence type="ECO:0000313" key="6">
    <source>
        <dbReference type="EMBL" id="RXH77802.1"/>
    </source>
</evidence>
<dbReference type="GO" id="GO:0016114">
    <property type="term" value="P:terpenoid biosynthetic process"/>
    <property type="evidence" value="ECO:0007669"/>
    <property type="project" value="InterPro"/>
</dbReference>
<feature type="domain" description="Terpene synthase metal-binding" evidence="5">
    <location>
        <begin position="6"/>
        <end position="44"/>
    </location>
</feature>
<dbReference type="PANTHER" id="PTHR31225:SF221">
    <property type="entry name" value="(-)-GERMACRENE D SYNTHASE"/>
    <property type="match status" value="1"/>
</dbReference>
<reference evidence="6 7" key="1">
    <citation type="submission" date="2018-10" db="EMBL/GenBank/DDBJ databases">
        <title>A high-quality apple genome assembly.</title>
        <authorList>
            <person name="Hu J."/>
        </authorList>
    </citation>
    <scope>NUCLEOTIDE SEQUENCE [LARGE SCALE GENOMIC DNA]</scope>
    <source>
        <strain evidence="7">cv. HFTH1</strain>
        <tissue evidence="6">Young leaf</tissue>
    </source>
</reference>
<organism evidence="6 7">
    <name type="scientific">Malus domestica</name>
    <name type="common">Apple</name>
    <name type="synonym">Pyrus malus</name>
    <dbReference type="NCBI Taxonomy" id="3750"/>
    <lineage>
        <taxon>Eukaryota</taxon>
        <taxon>Viridiplantae</taxon>
        <taxon>Streptophyta</taxon>
        <taxon>Embryophyta</taxon>
        <taxon>Tracheophyta</taxon>
        <taxon>Spermatophyta</taxon>
        <taxon>Magnoliopsida</taxon>
        <taxon>eudicotyledons</taxon>
        <taxon>Gunneridae</taxon>
        <taxon>Pentapetalae</taxon>
        <taxon>rosids</taxon>
        <taxon>fabids</taxon>
        <taxon>Rosales</taxon>
        <taxon>Rosaceae</taxon>
        <taxon>Amygdaloideae</taxon>
        <taxon>Maleae</taxon>
        <taxon>Malus</taxon>
    </lineage>
</organism>
<dbReference type="PANTHER" id="PTHR31225">
    <property type="entry name" value="OS04G0344100 PROTEIN-RELATED"/>
    <property type="match status" value="1"/>
</dbReference>
<keyword evidence="2" id="KW-0479">Metal-binding</keyword>
<feature type="region of interest" description="Disordered" evidence="4">
    <location>
        <begin position="277"/>
        <end position="297"/>
    </location>
</feature>
<dbReference type="EMBL" id="RDQH01000340">
    <property type="protein sequence ID" value="RXH77802.1"/>
    <property type="molecule type" value="Genomic_DNA"/>
</dbReference>
<dbReference type="Proteomes" id="UP000290289">
    <property type="component" value="Chromosome 14"/>
</dbReference>